<reference evidence="3" key="1">
    <citation type="submission" date="2013-07" db="EMBL/GenBank/DDBJ databases">
        <authorList>
            <consortium name="DOE Joint Genome Institute"/>
            <person name="Anderson I."/>
            <person name="Huntemann M."/>
            <person name="Han J."/>
            <person name="Chen A."/>
            <person name="Kyrpides N."/>
            <person name="Mavromatis K."/>
            <person name="Markowitz V."/>
            <person name="Palaniappan K."/>
            <person name="Ivanova N."/>
            <person name="Schaumberg A."/>
            <person name="Pati A."/>
            <person name="Liolios K."/>
            <person name="Nordberg H.P."/>
            <person name="Cantor M.N."/>
            <person name="Hua S.X."/>
            <person name="Woyke T."/>
        </authorList>
    </citation>
    <scope>NUCLEOTIDE SEQUENCE [LARGE SCALE GENOMIC DNA]</scope>
    <source>
        <strain evidence="3">DSM 17970</strain>
    </source>
</reference>
<keyword evidence="1" id="KW-0472">Membrane</keyword>
<dbReference type="EMBL" id="JFBS01000001">
    <property type="protein sequence ID" value="EXG77694.1"/>
    <property type="molecule type" value="Genomic_DNA"/>
</dbReference>
<keyword evidence="1" id="KW-0812">Transmembrane</keyword>
<keyword evidence="4" id="KW-1185">Reference proteome</keyword>
<feature type="domain" description="Peptidase M56" evidence="2">
    <location>
        <begin position="14"/>
        <end position="266"/>
    </location>
</feature>
<proteinExistence type="predicted"/>
<dbReference type="PANTHER" id="PTHR34978">
    <property type="entry name" value="POSSIBLE SENSOR-TRANSDUCER PROTEIN BLAR"/>
    <property type="match status" value="1"/>
</dbReference>
<evidence type="ECO:0000313" key="4">
    <source>
        <dbReference type="Proteomes" id="UP000243438"/>
    </source>
</evidence>
<evidence type="ECO:0000256" key="1">
    <source>
        <dbReference type="SAM" id="Phobius"/>
    </source>
</evidence>
<dbReference type="InterPro" id="IPR052173">
    <property type="entry name" value="Beta-lactam_resp_regulator"/>
</dbReference>
<dbReference type="Proteomes" id="UP000243438">
    <property type="component" value="Unassembled WGS sequence"/>
</dbReference>
<feature type="transmembrane region" description="Helical" evidence="1">
    <location>
        <begin position="37"/>
        <end position="59"/>
    </location>
</feature>
<accession>A0ABP3BDM2</accession>
<organism evidence="3 4">
    <name type="scientific">Xylanibacter oryzae DSM 17970</name>
    <dbReference type="NCBI Taxonomy" id="915438"/>
    <lineage>
        <taxon>Bacteria</taxon>
        <taxon>Pseudomonadati</taxon>
        <taxon>Bacteroidota</taxon>
        <taxon>Bacteroidia</taxon>
        <taxon>Bacteroidales</taxon>
        <taxon>Prevotellaceae</taxon>
        <taxon>Xylanibacter</taxon>
    </lineage>
</organism>
<dbReference type="CDD" id="cd07341">
    <property type="entry name" value="M56_BlaR1_MecR1_like"/>
    <property type="match status" value="1"/>
</dbReference>
<feature type="transmembrane region" description="Helical" evidence="1">
    <location>
        <begin position="276"/>
        <end position="296"/>
    </location>
</feature>
<dbReference type="Pfam" id="PF05569">
    <property type="entry name" value="Peptidase_M56"/>
    <property type="match status" value="1"/>
</dbReference>
<protein>
    <submittedName>
        <fullName evidence="3">Antirepressor regulating drug resistance protein</fullName>
    </submittedName>
</protein>
<dbReference type="InterPro" id="IPR008756">
    <property type="entry name" value="Peptidase_M56"/>
</dbReference>
<feature type="transmembrane region" description="Helical" evidence="1">
    <location>
        <begin position="101"/>
        <end position="120"/>
    </location>
</feature>
<name>A0ABP3BDM2_9BACT</name>
<keyword evidence="1" id="KW-1133">Transmembrane helix</keyword>
<feature type="transmembrane region" description="Helical" evidence="1">
    <location>
        <begin position="6"/>
        <end position="25"/>
    </location>
</feature>
<evidence type="ECO:0000259" key="2">
    <source>
        <dbReference type="Pfam" id="PF05569"/>
    </source>
</evidence>
<gene>
    <name evidence="3" type="ORF">XylorDRAFT_0038</name>
</gene>
<sequence>MNDILIYSLKSALVLTMLYVPYMLMLRKESFFRMNRMMLLSILFFSLVLPACNFSALAIGSEPVAEATRQIYVQFDEGQVVSNSSTQMAAQSPLVFFDWSMLLHGLLILGMAVMALVRLLQMVRMQTMVKRGSLWSKEKDGCTIYCHAGDVSPFSWMKSIVINDEDYKENGHQIILHEQGHILCHHSLDILLLTFVQTLQWWNPLVYILGNSLRDVHEYEADNHVLTAGINIQEYQILLIRKALGTGTYVFANNFKHSLIKNRITMMMKKNTSKWAYGKTLYLIPLVALALCVFASPKTEVNNDPQKPLKIKVKQVKTRTINTVEIIPEIKDGKVYTDAEFQAMMDKKYAECKKSFSPKYIGNKINLVDKDEKYSTTYEKKNGKWVKVSKEPLTHHSYRTHYKTINGKLVEASKEPLSPQLKKKYLHSK</sequence>
<dbReference type="PANTHER" id="PTHR34978:SF3">
    <property type="entry name" value="SLR0241 PROTEIN"/>
    <property type="match status" value="1"/>
</dbReference>
<evidence type="ECO:0000313" key="3">
    <source>
        <dbReference type="EMBL" id="EXG77694.1"/>
    </source>
</evidence>
<comment type="caution">
    <text evidence="3">The sequence shown here is derived from an EMBL/GenBank/DDBJ whole genome shotgun (WGS) entry which is preliminary data.</text>
</comment>
<dbReference type="RefSeq" id="WP_084608488.1">
    <property type="nucleotide sequence ID" value="NZ_KK073873.1"/>
</dbReference>